<dbReference type="RefSeq" id="XP_046078342.1">
    <property type="nucleotide sequence ID" value="XM_046219676.1"/>
</dbReference>
<protein>
    <submittedName>
        <fullName evidence="2">Uncharacterized protein</fullName>
    </submittedName>
</protein>
<proteinExistence type="predicted"/>
<sequence>MHLFTPFPKKTFPLLPFLLYLSTTIVAQPLDDTSSGIGPRGSCLSCIYGSDGDEDCDGLPLNAIQDGPTTDESAGLGFEFETSSIRFQSDHCNYEDTHQAKGKMVNGRSGINWKLTADFLDIGVLSAEYILDGTQIKIGASTAEAAAKAVADDIISWNPFADMTDNKVSITGNLCNPWTIFGGGTAGEVATIQWSPQVTAPMPLQAIYELFGQRTGSILLPKPTHANQNMVMVTKKFFQSNPNGMSSNDIQEDVLGFFSIIMTYAKAADKLDESGPKALMSIMPRTEFSTIFKLVKSRVKGDLYEIVKVLACYKSNENDVDLDSHYCSGTVESPTPNGQMDKQSFTLVMDDKGKQDSASVKDWMDSIQAGISPDRLTEVDEVRNSQVGGLGKALENLLDSSQAAPLFEFRRLAKITASDLSDFASKVESAVIDFHKKYK</sequence>
<keyword evidence="1" id="KW-0732">Signal</keyword>
<dbReference type="GeneID" id="70249963"/>
<keyword evidence="3" id="KW-1185">Reference proteome</keyword>
<dbReference type="EMBL" id="JAJTJA010000001">
    <property type="protein sequence ID" value="KAH8705721.1"/>
    <property type="molecule type" value="Genomic_DNA"/>
</dbReference>
<evidence type="ECO:0000256" key="1">
    <source>
        <dbReference type="SAM" id="SignalP"/>
    </source>
</evidence>
<evidence type="ECO:0000313" key="3">
    <source>
        <dbReference type="Proteomes" id="UP001201262"/>
    </source>
</evidence>
<reference evidence="2" key="1">
    <citation type="submission" date="2021-12" db="EMBL/GenBank/DDBJ databases">
        <title>Convergent genome expansion in fungi linked to evolution of root-endophyte symbiosis.</title>
        <authorList>
            <consortium name="DOE Joint Genome Institute"/>
            <person name="Ke Y.-H."/>
            <person name="Bonito G."/>
            <person name="Liao H.-L."/>
            <person name="Looney B."/>
            <person name="Rojas-Flechas A."/>
            <person name="Nash J."/>
            <person name="Hameed K."/>
            <person name="Schadt C."/>
            <person name="Martin F."/>
            <person name="Crous P.W."/>
            <person name="Miettinen O."/>
            <person name="Magnuson J.K."/>
            <person name="Labbe J."/>
            <person name="Jacobson D."/>
            <person name="Doktycz M.J."/>
            <person name="Veneault-Fourrey C."/>
            <person name="Kuo A."/>
            <person name="Mondo S."/>
            <person name="Calhoun S."/>
            <person name="Riley R."/>
            <person name="Ohm R."/>
            <person name="LaButti K."/>
            <person name="Andreopoulos B."/>
            <person name="Pangilinan J."/>
            <person name="Nolan M."/>
            <person name="Tritt A."/>
            <person name="Clum A."/>
            <person name="Lipzen A."/>
            <person name="Daum C."/>
            <person name="Barry K."/>
            <person name="Grigoriev I.V."/>
            <person name="Vilgalys R."/>
        </authorList>
    </citation>
    <scope>NUCLEOTIDE SEQUENCE</scope>
    <source>
        <strain evidence="2">PMI_201</strain>
    </source>
</reference>
<evidence type="ECO:0000313" key="2">
    <source>
        <dbReference type="EMBL" id="KAH8705721.1"/>
    </source>
</evidence>
<feature type="signal peptide" evidence="1">
    <location>
        <begin position="1"/>
        <end position="27"/>
    </location>
</feature>
<accession>A0AAD4L5Y7</accession>
<organism evidence="2 3">
    <name type="scientific">Talaromyces proteolyticus</name>
    <dbReference type="NCBI Taxonomy" id="1131652"/>
    <lineage>
        <taxon>Eukaryota</taxon>
        <taxon>Fungi</taxon>
        <taxon>Dikarya</taxon>
        <taxon>Ascomycota</taxon>
        <taxon>Pezizomycotina</taxon>
        <taxon>Eurotiomycetes</taxon>
        <taxon>Eurotiomycetidae</taxon>
        <taxon>Eurotiales</taxon>
        <taxon>Trichocomaceae</taxon>
        <taxon>Talaromyces</taxon>
        <taxon>Talaromyces sect. Bacilispori</taxon>
    </lineage>
</organism>
<feature type="chain" id="PRO_5041957171" evidence="1">
    <location>
        <begin position="28"/>
        <end position="439"/>
    </location>
</feature>
<gene>
    <name evidence="2" type="ORF">BGW36DRAFT_422261</name>
</gene>
<comment type="caution">
    <text evidence="2">The sequence shown here is derived from an EMBL/GenBank/DDBJ whole genome shotgun (WGS) entry which is preliminary data.</text>
</comment>
<dbReference type="AlphaFoldDB" id="A0AAD4L5Y7"/>
<dbReference type="Proteomes" id="UP001201262">
    <property type="component" value="Unassembled WGS sequence"/>
</dbReference>
<name>A0AAD4L5Y7_9EURO</name>